<protein>
    <submittedName>
        <fullName evidence="1">Uncharacterized protein</fullName>
    </submittedName>
</protein>
<dbReference type="Proteomes" id="UP000054995">
    <property type="component" value="Unassembled WGS sequence"/>
</dbReference>
<reference evidence="1 2" key="1">
    <citation type="submission" date="2015-01" db="EMBL/GenBank/DDBJ databases">
        <title>Evolution of Trichinella species and genotypes.</title>
        <authorList>
            <person name="Korhonen P.K."/>
            <person name="Edoardo P."/>
            <person name="Giuseppe L.R."/>
            <person name="Gasser R.B."/>
        </authorList>
    </citation>
    <scope>NUCLEOTIDE SEQUENCE [LARGE SCALE GENOMIC DNA]</scope>
    <source>
        <strain evidence="1">ISS470</strain>
    </source>
</reference>
<dbReference type="EMBL" id="JYDT01000133">
    <property type="protein sequence ID" value="KRY83728.1"/>
    <property type="molecule type" value="Genomic_DNA"/>
</dbReference>
<comment type="caution">
    <text evidence="1">The sequence shown here is derived from an EMBL/GenBank/DDBJ whole genome shotgun (WGS) entry which is preliminary data.</text>
</comment>
<sequence length="98" mass="11704">MVRELLKNSGRCESGRPIVLPSANRRRSTYSYAHKVSISNHKRIQLEKKKEWLKPHLMKAQQLSQHLKKKVKQHHNLQILQVWDIVDRLRENEDHHNG</sequence>
<accession>A0A0V1FCA8</accession>
<dbReference type="AlphaFoldDB" id="A0A0V1FCA8"/>
<evidence type="ECO:0000313" key="1">
    <source>
        <dbReference type="EMBL" id="KRY83728.1"/>
    </source>
</evidence>
<name>A0A0V1FCA8_TRIPS</name>
<gene>
    <name evidence="1" type="ORF">T4D_14774</name>
</gene>
<evidence type="ECO:0000313" key="2">
    <source>
        <dbReference type="Proteomes" id="UP000054995"/>
    </source>
</evidence>
<proteinExistence type="predicted"/>
<keyword evidence="2" id="KW-1185">Reference proteome</keyword>
<organism evidence="1 2">
    <name type="scientific">Trichinella pseudospiralis</name>
    <name type="common">Parasitic roundworm</name>
    <dbReference type="NCBI Taxonomy" id="6337"/>
    <lineage>
        <taxon>Eukaryota</taxon>
        <taxon>Metazoa</taxon>
        <taxon>Ecdysozoa</taxon>
        <taxon>Nematoda</taxon>
        <taxon>Enoplea</taxon>
        <taxon>Dorylaimia</taxon>
        <taxon>Trichinellida</taxon>
        <taxon>Trichinellidae</taxon>
        <taxon>Trichinella</taxon>
    </lineage>
</organism>